<evidence type="ECO:0000256" key="4">
    <source>
        <dbReference type="ARBA" id="ARBA00022679"/>
    </source>
</evidence>
<dbReference type="Pfam" id="PF01739">
    <property type="entry name" value="CheR"/>
    <property type="match status" value="1"/>
</dbReference>
<dbReference type="SMART" id="SM00091">
    <property type="entry name" value="PAS"/>
    <property type="match status" value="2"/>
</dbReference>
<gene>
    <name evidence="11" type="ORF">ACFPQ6_15400</name>
</gene>
<dbReference type="PRINTS" id="PR00996">
    <property type="entry name" value="CHERMTFRASE"/>
</dbReference>
<evidence type="ECO:0000256" key="7">
    <source>
        <dbReference type="SAM" id="Coils"/>
    </source>
</evidence>
<dbReference type="SUPFAM" id="SSF52738">
    <property type="entry name" value="Methylesterase CheB, C-terminal domain"/>
    <property type="match status" value="1"/>
</dbReference>
<dbReference type="Pfam" id="PF08448">
    <property type="entry name" value="PAS_4"/>
    <property type="match status" value="2"/>
</dbReference>
<keyword evidence="6" id="KW-0378">Hydrolase</keyword>
<feature type="active site" evidence="6">
    <location>
        <position position="19"/>
    </location>
</feature>
<dbReference type="InterPro" id="IPR036804">
    <property type="entry name" value="CheR_N_sf"/>
</dbReference>
<evidence type="ECO:0000313" key="11">
    <source>
        <dbReference type="EMBL" id="MFC5849690.1"/>
    </source>
</evidence>
<dbReference type="InterPro" id="IPR013656">
    <property type="entry name" value="PAS_4"/>
</dbReference>
<dbReference type="SMART" id="SM00138">
    <property type="entry name" value="MeTrc"/>
    <property type="match status" value="1"/>
</dbReference>
<dbReference type="EMBL" id="JBHSOH010000030">
    <property type="protein sequence ID" value="MFC5849690.1"/>
    <property type="molecule type" value="Genomic_DNA"/>
</dbReference>
<feature type="domain" description="PAS" evidence="8">
    <location>
        <begin position="834"/>
        <end position="879"/>
    </location>
</feature>
<dbReference type="InterPro" id="IPR000780">
    <property type="entry name" value="CheR_MeTrfase"/>
</dbReference>
<dbReference type="InterPro" id="IPR035909">
    <property type="entry name" value="CheB_C"/>
</dbReference>
<feature type="active site" evidence="6">
    <location>
        <position position="136"/>
    </location>
</feature>
<evidence type="ECO:0000256" key="2">
    <source>
        <dbReference type="ARBA" id="ARBA00012534"/>
    </source>
</evidence>
<dbReference type="SUPFAM" id="SSF55785">
    <property type="entry name" value="PYP-like sensor domain (PAS domain)"/>
    <property type="match status" value="2"/>
</dbReference>
<proteinExistence type="predicted"/>
<dbReference type="InterPro" id="IPR000673">
    <property type="entry name" value="Sig_transdc_resp-reg_Me-estase"/>
</dbReference>
<dbReference type="SUPFAM" id="SSF53335">
    <property type="entry name" value="S-adenosyl-L-methionine-dependent methyltransferases"/>
    <property type="match status" value="1"/>
</dbReference>
<dbReference type="Gene3D" id="1.10.155.10">
    <property type="entry name" value="Chemotaxis receptor methyltransferase CheR, N-terminal domain"/>
    <property type="match status" value="1"/>
</dbReference>
<protein>
    <recommendedName>
        <fullName evidence="2">protein-glutamate O-methyltransferase</fullName>
        <ecNumber evidence="2">2.1.1.80</ecNumber>
    </recommendedName>
</protein>
<comment type="caution">
    <text evidence="11">The sequence shown here is derived from an EMBL/GenBank/DDBJ whole genome shotgun (WGS) entry which is preliminary data.</text>
</comment>
<dbReference type="PROSITE" id="PS50112">
    <property type="entry name" value="PAS"/>
    <property type="match status" value="1"/>
</dbReference>
<evidence type="ECO:0000256" key="1">
    <source>
        <dbReference type="ARBA" id="ARBA00001541"/>
    </source>
</evidence>
<keyword evidence="4" id="KW-0808">Transferase</keyword>
<evidence type="ECO:0000256" key="3">
    <source>
        <dbReference type="ARBA" id="ARBA00022603"/>
    </source>
</evidence>
<evidence type="ECO:0000256" key="5">
    <source>
        <dbReference type="ARBA" id="ARBA00022691"/>
    </source>
</evidence>
<dbReference type="Gene3D" id="3.30.450.20">
    <property type="entry name" value="PAS domain"/>
    <property type="match status" value="2"/>
</dbReference>
<dbReference type="Pfam" id="PF03705">
    <property type="entry name" value="CheR_N"/>
    <property type="match status" value="1"/>
</dbReference>
<dbReference type="InterPro" id="IPR029063">
    <property type="entry name" value="SAM-dependent_MTases_sf"/>
</dbReference>
<dbReference type="SUPFAM" id="SSF47757">
    <property type="entry name" value="Chemotaxis receptor methyltransferase CheR, N-terminal domain"/>
    <property type="match status" value="1"/>
</dbReference>
<dbReference type="PROSITE" id="PS50123">
    <property type="entry name" value="CHER"/>
    <property type="match status" value="1"/>
</dbReference>
<dbReference type="Pfam" id="PF01339">
    <property type="entry name" value="CheB_methylest"/>
    <property type="match status" value="1"/>
</dbReference>
<dbReference type="PROSITE" id="PS50122">
    <property type="entry name" value="CHEB"/>
    <property type="match status" value="1"/>
</dbReference>
<dbReference type="Gene3D" id="3.40.50.150">
    <property type="entry name" value="Vaccinia Virus protein VP39"/>
    <property type="match status" value="1"/>
</dbReference>
<dbReference type="InterPro" id="IPR050903">
    <property type="entry name" value="Bact_Chemotaxis_MeTrfase"/>
</dbReference>
<evidence type="ECO:0000259" key="10">
    <source>
        <dbReference type="PROSITE" id="PS50123"/>
    </source>
</evidence>
<organism evidence="11 12">
    <name type="scientific">Deinococcus petrolearius</name>
    <dbReference type="NCBI Taxonomy" id="1751295"/>
    <lineage>
        <taxon>Bacteria</taxon>
        <taxon>Thermotogati</taxon>
        <taxon>Deinococcota</taxon>
        <taxon>Deinococci</taxon>
        <taxon>Deinococcales</taxon>
        <taxon>Deinococcaceae</taxon>
        <taxon>Deinococcus</taxon>
    </lineage>
</organism>
<dbReference type="PANTHER" id="PTHR24422">
    <property type="entry name" value="CHEMOTAXIS PROTEIN METHYLTRANSFERASE"/>
    <property type="match status" value="1"/>
</dbReference>
<dbReference type="PANTHER" id="PTHR24422:SF27">
    <property type="entry name" value="PROTEIN-GLUTAMATE O-METHYLTRANSFERASE"/>
    <property type="match status" value="1"/>
</dbReference>
<name>A0ABW1DN15_9DEIO</name>
<dbReference type="InterPro" id="IPR022641">
    <property type="entry name" value="CheR_N"/>
</dbReference>
<feature type="domain" description="CheR-type methyltransferase" evidence="10">
    <location>
        <begin position="208"/>
        <end position="471"/>
    </location>
</feature>
<reference evidence="12" key="1">
    <citation type="journal article" date="2019" name="Int. J. Syst. Evol. Microbiol.">
        <title>The Global Catalogue of Microorganisms (GCM) 10K type strain sequencing project: providing services to taxonomists for standard genome sequencing and annotation.</title>
        <authorList>
            <consortium name="The Broad Institute Genomics Platform"/>
            <consortium name="The Broad Institute Genome Sequencing Center for Infectious Disease"/>
            <person name="Wu L."/>
            <person name="Ma J."/>
        </authorList>
    </citation>
    <scope>NUCLEOTIDE SEQUENCE [LARGE SCALE GENOMIC DNA]</scope>
    <source>
        <strain evidence="12">CGMCC 1.15053</strain>
    </source>
</reference>
<dbReference type="InterPro" id="IPR000014">
    <property type="entry name" value="PAS"/>
</dbReference>
<evidence type="ECO:0000256" key="6">
    <source>
        <dbReference type="PROSITE-ProRule" id="PRU00050"/>
    </source>
</evidence>
<evidence type="ECO:0000313" key="12">
    <source>
        <dbReference type="Proteomes" id="UP001595979"/>
    </source>
</evidence>
<dbReference type="CDD" id="cd00130">
    <property type="entry name" value="PAS"/>
    <property type="match status" value="1"/>
</dbReference>
<feature type="coiled-coil region" evidence="7">
    <location>
        <begin position="640"/>
        <end position="702"/>
    </location>
</feature>
<dbReference type="CDD" id="cd16434">
    <property type="entry name" value="CheB-CheR_fusion"/>
    <property type="match status" value="1"/>
</dbReference>
<dbReference type="EC" id="2.1.1.80" evidence="2"/>
<keyword evidence="3 11" id="KW-0489">Methyltransferase</keyword>
<dbReference type="InterPro" id="IPR022642">
    <property type="entry name" value="CheR_C"/>
</dbReference>
<evidence type="ECO:0000259" key="9">
    <source>
        <dbReference type="PROSITE" id="PS50122"/>
    </source>
</evidence>
<dbReference type="Pfam" id="PF13596">
    <property type="entry name" value="PAS_10"/>
    <property type="match status" value="1"/>
</dbReference>
<dbReference type="GO" id="GO:0008168">
    <property type="term" value="F:methyltransferase activity"/>
    <property type="evidence" value="ECO:0007669"/>
    <property type="project" value="UniProtKB-KW"/>
</dbReference>
<feature type="active site" evidence="6">
    <location>
        <position position="46"/>
    </location>
</feature>
<evidence type="ECO:0000259" key="8">
    <source>
        <dbReference type="PROSITE" id="PS50112"/>
    </source>
</evidence>
<keyword evidence="6" id="KW-0145">Chemotaxis</keyword>
<dbReference type="Gene3D" id="3.40.50.180">
    <property type="entry name" value="Methylesterase CheB, C-terminal domain"/>
    <property type="match status" value="1"/>
</dbReference>
<accession>A0ABW1DN15</accession>
<keyword evidence="7" id="KW-0175">Coiled coil</keyword>
<sequence>MSEESSCAPARVAVGIGGSAGALDGYERFFLGLPPGGDMAFVVVSHLSPNGESLMPDLLRRCTLLPVLEVEDGMPIEPGRVYVAPGGFSPVVEDSALHLRDLSAAGGHTIDTFLVSLAADQGERAAAVILSGMGNDGKRGVRAVKDRCGLVLAQDPATADYPSMPASAAATGAVDHLLPAEELAPRLHELVTRERLLQNDPAARASLDLQKILHLVREHTGQDFTRYKTATLLRRIERRMKAPGLDTLHQYLRYLQGHPEEVEALFDDLTINVTSFFRDAGAFDDLKAQLRTSLVRPERDGEVVRAWIVGCASGEEAYSVAIMLHELTQEPGWTGPAAVQVFATDIDPRSIEKARHGLYARSVAQAMSPERLRTYFTGTADGYQVRSVIRDMIVFARHNTFGDPPFTGLDLLCCRNMMIYLDTELQKSVLSVFHHALRPGGLLFLGASETIGPADERFESVDARWRIYRRGPGAAGLLPVETLLGTARGRLPQTLPTREGRPARHSTLPQHVQRLLLASYAPPAVVVDAGGNILYVNGRTGRYLDLPPGSGGANNVLDMTRDGLRFELAAAMRRVLREERTVTLRDVHYGEGEAALVLDVTVQPLHPPEGQVPRDTLLIAFRERPTDGTVDATPEQVDQVQSLTRELSHLRETLQDTLEENVLSTEELRSTNEEYQTTIEELLTSKEDLQSLNEELVTTNAEHRSSIHDLMQANDDKNNLLESAGIATLFLGNDLRIKHFTSMISPVVNLIQTDIGRHIGDINVRLRDVNFGAHVSQVLETLLPFETQVQTPGGGWYLMRVTPYRTSDNFIDGAVVTFTDIGTVKSLEARLGHSELYSEALLNSILTPMIVFDDDLRVVTVNQSLLSLLRISPEQAQGQRLHDLGSRQLDQWELRERLQEMVLTDAPLTQYVIDLDVPGAGVQKTKVEAWPVLGAEGTRALHLLVLENITAVVHMTAQEGENVTGDTRAAARES</sequence>
<keyword evidence="12" id="KW-1185">Reference proteome</keyword>
<feature type="domain" description="CheB-type methylesterase" evidence="9">
    <location>
        <begin position="7"/>
        <end position="194"/>
    </location>
</feature>
<dbReference type="Proteomes" id="UP001595979">
    <property type="component" value="Unassembled WGS sequence"/>
</dbReference>
<dbReference type="RefSeq" id="WP_380051044.1">
    <property type="nucleotide sequence ID" value="NZ_JBHSOH010000030.1"/>
</dbReference>
<comment type="catalytic activity">
    <reaction evidence="1">
        <text>L-glutamyl-[protein] + S-adenosyl-L-methionine = [protein]-L-glutamate 5-O-methyl ester + S-adenosyl-L-homocysteine</text>
        <dbReference type="Rhea" id="RHEA:24452"/>
        <dbReference type="Rhea" id="RHEA-COMP:10208"/>
        <dbReference type="Rhea" id="RHEA-COMP:10311"/>
        <dbReference type="ChEBI" id="CHEBI:29973"/>
        <dbReference type="ChEBI" id="CHEBI:57856"/>
        <dbReference type="ChEBI" id="CHEBI:59789"/>
        <dbReference type="ChEBI" id="CHEBI:82795"/>
        <dbReference type="EC" id="2.1.1.80"/>
    </reaction>
</comment>
<dbReference type="InterPro" id="IPR035965">
    <property type="entry name" value="PAS-like_dom_sf"/>
</dbReference>
<dbReference type="GO" id="GO:0032259">
    <property type="term" value="P:methylation"/>
    <property type="evidence" value="ECO:0007669"/>
    <property type="project" value="UniProtKB-KW"/>
</dbReference>
<keyword evidence="5" id="KW-0949">S-adenosyl-L-methionine</keyword>